<dbReference type="PROSITE" id="PS00108">
    <property type="entry name" value="PROTEIN_KINASE_ST"/>
    <property type="match status" value="1"/>
</dbReference>
<dbReference type="GO" id="GO:0007166">
    <property type="term" value="P:cell surface receptor signaling pathway"/>
    <property type="evidence" value="ECO:0007669"/>
    <property type="project" value="InterPro"/>
</dbReference>
<dbReference type="InterPro" id="IPR008271">
    <property type="entry name" value="Ser/Thr_kinase_AS"/>
</dbReference>
<feature type="compositionally biased region" description="Polar residues" evidence="7">
    <location>
        <begin position="821"/>
        <end position="830"/>
    </location>
</feature>
<organism evidence="9 10">
    <name type="scientific">Fibroporia radiculosa</name>
    <dbReference type="NCBI Taxonomy" id="599839"/>
    <lineage>
        <taxon>Eukaryota</taxon>
        <taxon>Fungi</taxon>
        <taxon>Dikarya</taxon>
        <taxon>Basidiomycota</taxon>
        <taxon>Agaricomycotina</taxon>
        <taxon>Agaricomycetes</taxon>
        <taxon>Polyporales</taxon>
        <taxon>Fibroporiaceae</taxon>
        <taxon>Fibroporia</taxon>
    </lineage>
</organism>
<name>J4GGA7_9APHY</name>
<dbReference type="InterPro" id="IPR059179">
    <property type="entry name" value="MLKL-like_MCAfunc"/>
</dbReference>
<evidence type="ECO:0000313" key="10">
    <source>
        <dbReference type="Proteomes" id="UP000006352"/>
    </source>
</evidence>
<dbReference type="Pfam" id="PF07714">
    <property type="entry name" value="PK_Tyr_Ser-Thr"/>
    <property type="match status" value="1"/>
</dbReference>
<feature type="binding site" evidence="6">
    <location>
        <position position="505"/>
    </location>
    <ligand>
        <name>ATP</name>
        <dbReference type="ChEBI" id="CHEBI:30616"/>
    </ligand>
</feature>
<dbReference type="PANTHER" id="PTHR44329:SF288">
    <property type="entry name" value="MITOGEN-ACTIVATED PROTEIN KINASE KINASE KINASE 20"/>
    <property type="match status" value="1"/>
</dbReference>
<feature type="region of interest" description="Disordered" evidence="7">
    <location>
        <begin position="1"/>
        <end position="78"/>
    </location>
</feature>
<dbReference type="PANTHER" id="PTHR44329">
    <property type="entry name" value="SERINE/THREONINE-PROTEIN KINASE TNNI3K-RELATED"/>
    <property type="match status" value="1"/>
</dbReference>
<feature type="domain" description="Protein kinase" evidence="8">
    <location>
        <begin position="478"/>
        <end position="737"/>
    </location>
</feature>
<evidence type="ECO:0000259" key="8">
    <source>
        <dbReference type="PROSITE" id="PS50011"/>
    </source>
</evidence>
<dbReference type="PROSITE" id="PS00107">
    <property type="entry name" value="PROTEIN_KINASE_ATP"/>
    <property type="match status" value="1"/>
</dbReference>
<reference evidence="9 10" key="1">
    <citation type="journal article" date="2012" name="Appl. Environ. Microbiol.">
        <title>Short-read sequencing for genomic analysis of the brown rot fungus Fibroporia radiculosa.</title>
        <authorList>
            <person name="Tang J.D."/>
            <person name="Perkins A.D."/>
            <person name="Sonstegard T.S."/>
            <person name="Schroeder S.G."/>
            <person name="Burgess S.C."/>
            <person name="Diehl S.V."/>
        </authorList>
    </citation>
    <scope>NUCLEOTIDE SEQUENCE [LARGE SCALE GENOMIC DNA]</scope>
    <source>
        <strain evidence="9 10">TFFH 294</strain>
    </source>
</reference>
<feature type="region of interest" description="Disordered" evidence="7">
    <location>
        <begin position="406"/>
        <end position="441"/>
    </location>
</feature>
<keyword evidence="3 6" id="KW-0547">Nucleotide-binding</keyword>
<protein>
    <recommendedName>
        <fullName evidence="8">Protein kinase domain-containing protein</fullName>
    </recommendedName>
</protein>
<dbReference type="Gene3D" id="1.20.930.20">
    <property type="entry name" value="Adaptor protein Cbl, N-terminal domain"/>
    <property type="match status" value="1"/>
</dbReference>
<evidence type="ECO:0000256" key="1">
    <source>
        <dbReference type="ARBA" id="ARBA00022527"/>
    </source>
</evidence>
<evidence type="ECO:0000256" key="6">
    <source>
        <dbReference type="PROSITE-ProRule" id="PRU10141"/>
    </source>
</evidence>
<feature type="region of interest" description="Disordered" evidence="7">
    <location>
        <begin position="787"/>
        <end position="867"/>
    </location>
</feature>
<dbReference type="SUPFAM" id="SSF56112">
    <property type="entry name" value="Protein kinase-like (PK-like)"/>
    <property type="match status" value="1"/>
</dbReference>
<evidence type="ECO:0000256" key="4">
    <source>
        <dbReference type="ARBA" id="ARBA00022777"/>
    </source>
</evidence>
<dbReference type="OrthoDB" id="1668230at2759"/>
<dbReference type="Gene3D" id="1.10.510.10">
    <property type="entry name" value="Transferase(Phosphotransferase) domain 1"/>
    <property type="match status" value="1"/>
</dbReference>
<evidence type="ECO:0000256" key="3">
    <source>
        <dbReference type="ARBA" id="ARBA00022741"/>
    </source>
</evidence>
<dbReference type="GO" id="GO:0005524">
    <property type="term" value="F:ATP binding"/>
    <property type="evidence" value="ECO:0007669"/>
    <property type="project" value="UniProtKB-UniRule"/>
</dbReference>
<gene>
    <name evidence="9" type="ORF">FIBRA_08047</name>
</gene>
<proteinExistence type="predicted"/>
<sequence>MSFKTPTGKTTSRLSSDSTTTLINSPALPLVDVVDSDGDAKAPKPSFIHGARPRGHSTSTIRPEPSESALPMSRVTSNPLPQSGLSSLAASFTAEARPATRSRASSRVAEAAINVLGIAGDVTHETLLVSSELLKFAPIPGLALAAKLLLEIWDSLQQVDVNRVTCMRLTERCATILYSVREDVAEAGDEVGDELLHPIERLVETFTQVHLFLQTQNHRPFLKRYLRRDEIQRSIQMCDNSLTDALSMFSFGIQIRILKQVLKAEEQRQTDTAALLERLVQNTPPHQASPLNALLLTGTEPDATPVTSVDQLMGATPEQIRSTLRTINARQTELDLVQDTAELRQLMRAALSTNNDGEMIRVLQVGRDEMPEAIKALQRALENELERDSIVAVEQEETVVASVSAASTSVETGKDGSGLSRSKTVASVESHKTTHSVASRRPRDTLDREFIETGIDALRRLSSVEVPLPSWTITRYEVDREEKIGIGFFSDVYKGTWREHTVAIKVLAETTPRQLFIHEATIWKELQHPNVLELLGASSASSDPPWFFVSPYYKNGSMVTYLKGLPSLDSVDPLKMVHEVAKGMAYLHGKGVLHSDLKGTNILVDDRGHCVISDFGQSEMKSEVYRMSGTPLPHGTLRWQAPELMAGESKMTQQMDVYAFAMCCIEVITKGALPWQLADDDAVRHFVLKENMRPQIPLIPRKWIPQLAEIINACWDRHPAARPSFAKVVKDLEQLRLRFDSNMRDSPLQKLPQELDDHISSRKSPDMHPVNLPFLPPDTDVTIVDEPSLSSDNSYETAQGDISSPPSYEHVHGHEPEASDPFSQFTYGTTRSSSRSSSMCEDTPDSRSDAGVMLDPPGYQSPPPADARDAQIRNERRYRMLLQHEFHPSLTLPLWTPEHVPLGAVGYLSKPDGRFVILFNAFKPFETSNGVAANMASLEGFGRISTGSQRQDKRSVTQRGMDMLQSWINSKSSPSSNVSRRYSSPLRAGHKAAHLFTESTVYRYVEDLASPKRWFKANVDMILELYGKQHQLARDDLYLVIGTLEAQDYALHVSHNHPDEQLNFNVHAAARAGQPWGHFTTTTDLASSLIGGPVYSDEPATDASYAEKVSTVGRGGKWDSVLIARLRFKTDSSEPTSL</sequence>
<keyword evidence="2" id="KW-0808">Transferase</keyword>
<dbReference type="CDD" id="cd21037">
    <property type="entry name" value="MLKL_NTD"/>
    <property type="match status" value="1"/>
</dbReference>
<dbReference type="InterPro" id="IPR000719">
    <property type="entry name" value="Prot_kinase_dom"/>
</dbReference>
<dbReference type="HOGENOM" id="CLU_001450_0_0_1"/>
<keyword evidence="5 6" id="KW-0067">ATP-binding</keyword>
<keyword evidence="4" id="KW-0418">Kinase</keyword>
<dbReference type="SMART" id="SM00220">
    <property type="entry name" value="S_TKc"/>
    <property type="match status" value="1"/>
</dbReference>
<dbReference type="PROSITE" id="PS50011">
    <property type="entry name" value="PROTEIN_KINASE_DOM"/>
    <property type="match status" value="1"/>
</dbReference>
<dbReference type="InterPro" id="IPR017441">
    <property type="entry name" value="Protein_kinase_ATP_BS"/>
</dbReference>
<dbReference type="EMBL" id="HE797207">
    <property type="protein sequence ID" value="CCM05813.1"/>
    <property type="molecule type" value="Genomic_DNA"/>
</dbReference>
<evidence type="ECO:0000313" key="9">
    <source>
        <dbReference type="EMBL" id="CCM05813.1"/>
    </source>
</evidence>
<dbReference type="AlphaFoldDB" id="J4GGA7"/>
<dbReference type="Proteomes" id="UP000006352">
    <property type="component" value="Unassembled WGS sequence"/>
</dbReference>
<dbReference type="InterPro" id="IPR036537">
    <property type="entry name" value="Adaptor_Cbl_N_dom_sf"/>
</dbReference>
<evidence type="ECO:0000256" key="5">
    <source>
        <dbReference type="ARBA" id="ARBA00022840"/>
    </source>
</evidence>
<keyword evidence="1" id="KW-0723">Serine/threonine-protein kinase</keyword>
<feature type="compositionally biased region" description="Polar residues" evidence="7">
    <location>
        <begin position="788"/>
        <end position="806"/>
    </location>
</feature>
<dbReference type="InParanoid" id="J4GGA7"/>
<keyword evidence="10" id="KW-1185">Reference proteome</keyword>
<dbReference type="InterPro" id="IPR051681">
    <property type="entry name" value="Ser/Thr_Kinases-Pseudokinases"/>
</dbReference>
<evidence type="ECO:0000256" key="2">
    <source>
        <dbReference type="ARBA" id="ARBA00022679"/>
    </source>
</evidence>
<accession>J4GGA7</accession>
<dbReference type="InterPro" id="IPR001245">
    <property type="entry name" value="Ser-Thr/Tyr_kinase_cat_dom"/>
</dbReference>
<dbReference type="InterPro" id="IPR011009">
    <property type="entry name" value="Kinase-like_dom_sf"/>
</dbReference>
<dbReference type="GeneID" id="24100724"/>
<feature type="compositionally biased region" description="Low complexity" evidence="7">
    <location>
        <begin position="10"/>
        <end position="22"/>
    </location>
</feature>
<dbReference type="GO" id="GO:0004674">
    <property type="term" value="F:protein serine/threonine kinase activity"/>
    <property type="evidence" value="ECO:0007669"/>
    <property type="project" value="UniProtKB-KW"/>
</dbReference>
<dbReference type="STRING" id="599839.J4GGA7"/>
<evidence type="ECO:0000256" key="7">
    <source>
        <dbReference type="SAM" id="MobiDB-lite"/>
    </source>
</evidence>
<dbReference type="RefSeq" id="XP_012185096.1">
    <property type="nucleotide sequence ID" value="XM_012329706.1"/>
</dbReference>